<evidence type="ECO:0000313" key="4">
    <source>
        <dbReference type="Proteomes" id="UP001500466"/>
    </source>
</evidence>
<feature type="transmembrane region" description="Helical" evidence="1">
    <location>
        <begin position="42"/>
        <end position="60"/>
    </location>
</feature>
<reference evidence="4" key="1">
    <citation type="journal article" date="2019" name="Int. J. Syst. Evol. Microbiol.">
        <title>The Global Catalogue of Microorganisms (GCM) 10K type strain sequencing project: providing services to taxonomists for standard genome sequencing and annotation.</title>
        <authorList>
            <consortium name="The Broad Institute Genomics Platform"/>
            <consortium name="The Broad Institute Genome Sequencing Center for Infectious Disease"/>
            <person name="Wu L."/>
            <person name="Ma J."/>
        </authorList>
    </citation>
    <scope>NUCLEOTIDE SEQUENCE [LARGE SCALE GENOMIC DNA]</scope>
    <source>
        <strain evidence="4">JCM 17986</strain>
    </source>
</reference>
<evidence type="ECO:0000256" key="1">
    <source>
        <dbReference type="SAM" id="Phobius"/>
    </source>
</evidence>
<feature type="domain" description="DUF2231" evidence="2">
    <location>
        <begin position="7"/>
        <end position="164"/>
    </location>
</feature>
<accession>A0ABP9GPX1</accession>
<gene>
    <name evidence="3" type="ORF">GCM10023205_08430</name>
</gene>
<keyword evidence="1" id="KW-0812">Transmembrane</keyword>
<feature type="transmembrane region" description="Helical" evidence="1">
    <location>
        <begin position="124"/>
        <end position="148"/>
    </location>
</feature>
<feature type="transmembrane region" description="Helical" evidence="1">
    <location>
        <begin position="92"/>
        <end position="112"/>
    </location>
</feature>
<dbReference type="Pfam" id="PF09990">
    <property type="entry name" value="DUF2231"/>
    <property type="match status" value="1"/>
</dbReference>
<keyword evidence="4" id="KW-1185">Reference proteome</keyword>
<dbReference type="RefSeq" id="WP_345673865.1">
    <property type="nucleotide sequence ID" value="NZ_BAABHS010000002.1"/>
</dbReference>
<keyword evidence="1" id="KW-0472">Membrane</keyword>
<sequence>MFDTVFGLPVHVLVLHFAVVLVPLAALATIAVAVRPAWLPRFGVWVAALDAVMVVLVWATKESGEKLLKRIYPDPSARPAAMRTHIERGDDLLWYVVALFVVAAALVVVARLRAGGQAAMRDTVPAFVVPVVAVLAVAAAVLVTVQVVRTGHAGSQVVWKPIVQSTNG</sequence>
<name>A0ABP9GPX1_9ACTN</name>
<proteinExistence type="predicted"/>
<organism evidence="3 4">
    <name type="scientific">Yinghuangia aomiensis</name>
    <dbReference type="NCBI Taxonomy" id="676205"/>
    <lineage>
        <taxon>Bacteria</taxon>
        <taxon>Bacillati</taxon>
        <taxon>Actinomycetota</taxon>
        <taxon>Actinomycetes</taxon>
        <taxon>Kitasatosporales</taxon>
        <taxon>Streptomycetaceae</taxon>
        <taxon>Yinghuangia</taxon>
    </lineage>
</organism>
<feature type="transmembrane region" description="Helical" evidence="1">
    <location>
        <begin position="12"/>
        <end position="35"/>
    </location>
</feature>
<comment type="caution">
    <text evidence="3">The sequence shown here is derived from an EMBL/GenBank/DDBJ whole genome shotgun (WGS) entry which is preliminary data.</text>
</comment>
<evidence type="ECO:0000313" key="3">
    <source>
        <dbReference type="EMBL" id="GAA4950158.1"/>
    </source>
</evidence>
<keyword evidence="1" id="KW-1133">Transmembrane helix</keyword>
<dbReference type="Proteomes" id="UP001500466">
    <property type="component" value="Unassembled WGS sequence"/>
</dbReference>
<protein>
    <recommendedName>
        <fullName evidence="2">DUF2231 domain-containing protein</fullName>
    </recommendedName>
</protein>
<evidence type="ECO:0000259" key="2">
    <source>
        <dbReference type="Pfam" id="PF09990"/>
    </source>
</evidence>
<dbReference type="EMBL" id="BAABHS010000002">
    <property type="protein sequence ID" value="GAA4950158.1"/>
    <property type="molecule type" value="Genomic_DNA"/>
</dbReference>
<dbReference type="InterPro" id="IPR019251">
    <property type="entry name" value="DUF2231_TM"/>
</dbReference>